<accession>A0ABV8VQE2</accession>
<reference evidence="2" key="1">
    <citation type="journal article" date="2019" name="Int. J. Syst. Evol. Microbiol.">
        <title>The Global Catalogue of Microorganisms (GCM) 10K type strain sequencing project: providing services to taxonomists for standard genome sequencing and annotation.</title>
        <authorList>
            <consortium name="The Broad Institute Genomics Platform"/>
            <consortium name="The Broad Institute Genome Sequencing Center for Infectious Disease"/>
            <person name="Wu L."/>
            <person name="Ma J."/>
        </authorList>
    </citation>
    <scope>NUCLEOTIDE SEQUENCE [LARGE SCALE GENOMIC DNA]</scope>
    <source>
        <strain evidence="2">IBRC-M 10490</strain>
    </source>
</reference>
<organism evidence="1 2">
    <name type="scientific">Nocardia halotolerans</name>
    <dbReference type="NCBI Taxonomy" id="1755878"/>
    <lineage>
        <taxon>Bacteria</taxon>
        <taxon>Bacillati</taxon>
        <taxon>Actinomycetota</taxon>
        <taxon>Actinomycetes</taxon>
        <taxon>Mycobacteriales</taxon>
        <taxon>Nocardiaceae</taxon>
        <taxon>Nocardia</taxon>
    </lineage>
</organism>
<gene>
    <name evidence="1" type="ORF">ACFO5K_25880</name>
</gene>
<name>A0ABV8VQE2_9NOCA</name>
<proteinExistence type="predicted"/>
<evidence type="ECO:0000313" key="2">
    <source>
        <dbReference type="Proteomes" id="UP001595844"/>
    </source>
</evidence>
<protein>
    <submittedName>
        <fullName evidence="1">WXG100 family type VII secretion target</fullName>
    </submittedName>
</protein>
<keyword evidence="2" id="KW-1185">Reference proteome</keyword>
<dbReference type="RefSeq" id="WP_378568222.1">
    <property type="nucleotide sequence ID" value="NZ_JBHSDL010000030.1"/>
</dbReference>
<dbReference type="Gene3D" id="1.10.287.1060">
    <property type="entry name" value="ESAT-6-like"/>
    <property type="match status" value="1"/>
</dbReference>
<dbReference type="Proteomes" id="UP001595844">
    <property type="component" value="Unassembled WGS sequence"/>
</dbReference>
<comment type="caution">
    <text evidence="1">The sequence shown here is derived from an EMBL/GenBank/DDBJ whole genome shotgun (WGS) entry which is preliminary data.</text>
</comment>
<dbReference type="EMBL" id="JBHSDL010000030">
    <property type="protein sequence ID" value="MFC4377516.1"/>
    <property type="molecule type" value="Genomic_DNA"/>
</dbReference>
<evidence type="ECO:0000313" key="1">
    <source>
        <dbReference type="EMBL" id="MFC4377516.1"/>
    </source>
</evidence>
<sequence length="110" mass="11607">MSINFYADPDKLRQTIFGMRTPTDNAHQLLQNLQASVAAEGVCWGTDDPGTTFASKYVEPAADASELLAKVGPVLDYIMQTVVQAADTIEAQDTTSSAAIRGVESGLGGN</sequence>